<dbReference type="AlphaFoldDB" id="A0A068VG48"/>
<dbReference type="InterPro" id="IPR027417">
    <property type="entry name" value="P-loop_NTPase"/>
</dbReference>
<dbReference type="PANTHER" id="PTHR11441">
    <property type="entry name" value="THYMIDINE KINASE"/>
    <property type="match status" value="1"/>
</dbReference>
<dbReference type="STRING" id="49390.A0A068VG48"/>
<dbReference type="InParanoid" id="A0A068VG48"/>
<protein>
    <recommendedName>
        <fullName evidence="2 11">Thymidine kinase</fullName>
        <ecNumber evidence="2 11">2.7.1.21</ecNumber>
    </recommendedName>
</protein>
<evidence type="ECO:0000256" key="3">
    <source>
        <dbReference type="ARBA" id="ARBA00022634"/>
    </source>
</evidence>
<evidence type="ECO:0000256" key="1">
    <source>
        <dbReference type="ARBA" id="ARBA00007587"/>
    </source>
</evidence>
<evidence type="ECO:0000256" key="4">
    <source>
        <dbReference type="ARBA" id="ARBA00022679"/>
    </source>
</evidence>
<keyword evidence="4 11" id="KW-0808">Transferase</keyword>
<evidence type="ECO:0000313" key="13">
    <source>
        <dbReference type="EMBL" id="CDP19549.1"/>
    </source>
</evidence>
<dbReference type="GO" id="GO:0004797">
    <property type="term" value="F:thymidine kinase activity"/>
    <property type="evidence" value="ECO:0007669"/>
    <property type="project" value="UniProtKB-EC"/>
</dbReference>
<keyword evidence="5" id="KW-0479">Metal-binding</keyword>
<dbReference type="SUPFAM" id="SSF52540">
    <property type="entry name" value="P-loop containing nucleoside triphosphate hydrolases"/>
    <property type="match status" value="1"/>
</dbReference>
<evidence type="ECO:0000256" key="8">
    <source>
        <dbReference type="ARBA" id="ARBA00022833"/>
    </source>
</evidence>
<evidence type="ECO:0000256" key="10">
    <source>
        <dbReference type="ARBA" id="ARBA00048254"/>
    </source>
</evidence>
<comment type="similarity">
    <text evidence="1 12">Belongs to the thymidine kinase family.</text>
</comment>
<dbReference type="OrthoDB" id="439028at2759"/>
<dbReference type="InterPro" id="IPR001267">
    <property type="entry name" value="Thymidine_kinase"/>
</dbReference>
<evidence type="ECO:0000256" key="6">
    <source>
        <dbReference type="ARBA" id="ARBA00022741"/>
    </source>
</evidence>
<organism evidence="13 14">
    <name type="scientific">Coffea canephora</name>
    <name type="common">Robusta coffee</name>
    <dbReference type="NCBI Taxonomy" id="49390"/>
    <lineage>
        <taxon>Eukaryota</taxon>
        <taxon>Viridiplantae</taxon>
        <taxon>Streptophyta</taxon>
        <taxon>Embryophyta</taxon>
        <taxon>Tracheophyta</taxon>
        <taxon>Spermatophyta</taxon>
        <taxon>Magnoliopsida</taxon>
        <taxon>eudicotyledons</taxon>
        <taxon>Gunneridae</taxon>
        <taxon>Pentapetalae</taxon>
        <taxon>asterids</taxon>
        <taxon>lamiids</taxon>
        <taxon>Gentianales</taxon>
        <taxon>Rubiaceae</taxon>
        <taxon>Ixoroideae</taxon>
        <taxon>Gardenieae complex</taxon>
        <taxon>Bertiereae - Coffeeae clade</taxon>
        <taxon>Coffeeae</taxon>
        <taxon>Coffea</taxon>
    </lineage>
</organism>
<name>A0A068VG48_COFCA</name>
<reference evidence="14" key="1">
    <citation type="journal article" date="2014" name="Science">
        <title>The coffee genome provides insight into the convergent evolution of caffeine biosynthesis.</title>
        <authorList>
            <person name="Denoeud F."/>
            <person name="Carretero-Paulet L."/>
            <person name="Dereeper A."/>
            <person name="Droc G."/>
            <person name="Guyot R."/>
            <person name="Pietrella M."/>
            <person name="Zheng C."/>
            <person name="Alberti A."/>
            <person name="Anthony F."/>
            <person name="Aprea G."/>
            <person name="Aury J.M."/>
            <person name="Bento P."/>
            <person name="Bernard M."/>
            <person name="Bocs S."/>
            <person name="Campa C."/>
            <person name="Cenci A."/>
            <person name="Combes M.C."/>
            <person name="Crouzillat D."/>
            <person name="Da Silva C."/>
            <person name="Daddiego L."/>
            <person name="De Bellis F."/>
            <person name="Dussert S."/>
            <person name="Garsmeur O."/>
            <person name="Gayraud T."/>
            <person name="Guignon V."/>
            <person name="Jahn K."/>
            <person name="Jamilloux V."/>
            <person name="Joet T."/>
            <person name="Labadie K."/>
            <person name="Lan T."/>
            <person name="Leclercq J."/>
            <person name="Lepelley M."/>
            <person name="Leroy T."/>
            <person name="Li L.T."/>
            <person name="Librado P."/>
            <person name="Lopez L."/>
            <person name="Munoz A."/>
            <person name="Noel B."/>
            <person name="Pallavicini A."/>
            <person name="Perrotta G."/>
            <person name="Poncet V."/>
            <person name="Pot D."/>
            <person name="Priyono X."/>
            <person name="Rigoreau M."/>
            <person name="Rouard M."/>
            <person name="Rozas J."/>
            <person name="Tranchant-Dubreuil C."/>
            <person name="VanBuren R."/>
            <person name="Zhang Q."/>
            <person name="Andrade A.C."/>
            <person name="Argout X."/>
            <person name="Bertrand B."/>
            <person name="de Kochko A."/>
            <person name="Graziosi G."/>
            <person name="Henry R.J."/>
            <person name="Jayarama X."/>
            <person name="Ming R."/>
            <person name="Nagai C."/>
            <person name="Rounsley S."/>
            <person name="Sankoff D."/>
            <person name="Giuliano G."/>
            <person name="Albert V.A."/>
            <person name="Wincker P."/>
            <person name="Lashermes P."/>
        </authorList>
    </citation>
    <scope>NUCLEOTIDE SEQUENCE [LARGE SCALE GENOMIC DNA]</scope>
    <source>
        <strain evidence="14">cv. DH200-94</strain>
    </source>
</reference>
<proteinExistence type="inferred from homology"/>
<dbReference type="GO" id="GO:0046872">
    <property type="term" value="F:metal ion binding"/>
    <property type="evidence" value="ECO:0007669"/>
    <property type="project" value="UniProtKB-KW"/>
</dbReference>
<evidence type="ECO:0000256" key="11">
    <source>
        <dbReference type="RuleBase" id="RU000544"/>
    </source>
</evidence>
<dbReference type="FunFam" id="3.40.50.300:FF:000948">
    <property type="entry name" value="Thymidine kinase"/>
    <property type="match status" value="1"/>
</dbReference>
<dbReference type="EMBL" id="HG739629">
    <property type="protein sequence ID" value="CDP19549.1"/>
    <property type="molecule type" value="Genomic_DNA"/>
</dbReference>
<dbReference type="PhylomeDB" id="A0A068VG48"/>
<accession>A0A068VG48</accession>
<evidence type="ECO:0000256" key="9">
    <source>
        <dbReference type="ARBA" id="ARBA00022840"/>
    </source>
</evidence>
<dbReference type="Gramene" id="CDP19549">
    <property type="protein sequence ID" value="CDP19549"/>
    <property type="gene ID" value="GSCOC_T00003951001"/>
</dbReference>
<evidence type="ECO:0000256" key="2">
    <source>
        <dbReference type="ARBA" id="ARBA00012118"/>
    </source>
</evidence>
<dbReference type="Pfam" id="PF00265">
    <property type="entry name" value="TK"/>
    <property type="match status" value="1"/>
</dbReference>
<comment type="catalytic activity">
    <reaction evidence="10 11">
        <text>thymidine + ATP = dTMP + ADP + H(+)</text>
        <dbReference type="Rhea" id="RHEA:19129"/>
        <dbReference type="ChEBI" id="CHEBI:15378"/>
        <dbReference type="ChEBI" id="CHEBI:17748"/>
        <dbReference type="ChEBI" id="CHEBI:30616"/>
        <dbReference type="ChEBI" id="CHEBI:63528"/>
        <dbReference type="ChEBI" id="CHEBI:456216"/>
        <dbReference type="EC" id="2.7.1.21"/>
    </reaction>
</comment>
<keyword evidence="14" id="KW-1185">Reference proteome</keyword>
<keyword evidence="9 11" id="KW-0067">ATP-binding</keyword>
<evidence type="ECO:0000256" key="5">
    <source>
        <dbReference type="ARBA" id="ARBA00022723"/>
    </source>
</evidence>
<keyword evidence="6 11" id="KW-0547">Nucleotide-binding</keyword>
<dbReference type="Gene3D" id="3.40.50.300">
    <property type="entry name" value="P-loop containing nucleotide triphosphate hydrolases"/>
    <property type="match status" value="1"/>
</dbReference>
<dbReference type="GO" id="GO:0071897">
    <property type="term" value="P:DNA biosynthetic process"/>
    <property type="evidence" value="ECO:0007669"/>
    <property type="project" value="UniProtKB-KW"/>
</dbReference>
<dbReference type="GO" id="GO:0046104">
    <property type="term" value="P:thymidine metabolic process"/>
    <property type="evidence" value="ECO:0007669"/>
    <property type="project" value="TreeGrafter"/>
</dbReference>
<dbReference type="Proteomes" id="UP000295252">
    <property type="component" value="Unassembled WGS sequence"/>
</dbReference>
<dbReference type="GO" id="GO:0005524">
    <property type="term" value="F:ATP binding"/>
    <property type="evidence" value="ECO:0007669"/>
    <property type="project" value="UniProtKB-KW"/>
</dbReference>
<dbReference type="PANTHER" id="PTHR11441:SF0">
    <property type="entry name" value="THYMIDINE KINASE, CYTOSOLIC"/>
    <property type="match status" value="1"/>
</dbReference>
<evidence type="ECO:0000256" key="12">
    <source>
        <dbReference type="RuleBase" id="RU004165"/>
    </source>
</evidence>
<gene>
    <name evidence="13" type="ORF">GSCOC_T00003951001</name>
</gene>
<keyword evidence="3 11" id="KW-0237">DNA synthesis</keyword>
<keyword evidence="7 11" id="KW-0418">Kinase</keyword>
<evidence type="ECO:0000256" key="7">
    <source>
        <dbReference type="ARBA" id="ARBA00022777"/>
    </source>
</evidence>
<keyword evidence="8" id="KW-0862">Zinc</keyword>
<dbReference type="EC" id="2.7.1.21" evidence="2 11"/>
<evidence type="ECO:0000313" key="14">
    <source>
        <dbReference type="Proteomes" id="UP000295252"/>
    </source>
</evidence>
<sequence>MFSITIMIGAVIKSNKDTRSALDCFVTHDGEKLPCWPLANLSSFRQKLGTEAYEKLEVIDIDEAQFFEDLYGFCCEAPDRDGKTVIVAGLDGEYLRYILYVNPSSHLK</sequence>